<dbReference type="Gene3D" id="1.10.10.2670">
    <property type="entry name" value="E3 ubiquitin-protein ligase"/>
    <property type="match status" value="1"/>
</dbReference>
<sequence length="2493" mass="281254">MLVSLQEQELCRHLRELPRRHNFRYTEAATRELHQILFHSLAGRGDYLPLFFPNGPPADPDKPWSLRNAQGAVEGAEYTEAARGKPCGHIFKSGEATYRCKTCTADDTCVLCARCFDASDHDGHQVYVSVSPGNSGCCDCGDDEAWVRPVHCNIHTASSAAEFKSAGKAREAAALPDELLESIRMTISRTLDYLIDVFSCSPEQLRLPKTHESILEDERSSRLTAKWYGPGDQPEENEEFCLVLWNDEKHTVNDVRDQVARACKQKLAFGLAKAHEVNDVGRATVVTRGSIDDLLKMAKIIEDIKLTVTIRSARDTFREHMGGAIVEWISDIAGCSVGEDTQILRRTVCEELLKPWRVGSEATNQSIGRNGLDDHEMEDKEAEMEGFYIRYLTAQRRAQIAQLNRQRNANNNEGVPASEADEEEEAESAADTGDGDDGMDIDDTDRDGDVNMEPDDPASLLIRLPVNPITQGGDLTPAESDSEPTIGAPALSHVEPSLIVPETPRTKSLPLRPMRPPKYWLEKPESYGRTPGTPAHEDLWQRLRLDHLILYDLRMWKQLRIGVRDVFISTVVTIPQFKRLLGLRFAGVYTALAQLYLIADREPDHSIINLSLQMLTTPSITAEIVERGNFLTNLMAILYTFLTTRQVGYPWNVDPKATLAFEQGAVTNRRMYHFFLDMKYLLGSEHVQDRIREEERYLLQFLDLVKLHQGICPNVRAVGEHLEYETEAWISASLITREINKLCRQFSEAFMWKSTDDPTQIRRAIRAAAKVAIINSLGAERHRFDQAELKTETRFKTLDCFEFDAQASSLVGPSYRIVDFVVAQEPMSFHHALHYTVSWLIDRARSMSRDQLVDLLYFSQDQLQEGMSPVEVTIPEHRREEYLLALFDFPLRVCAWLAQMRASIWVRNGITLRHQMTQYRSVSQRDVSYQRDIFLLQTGLVVCNPSVFLASMVDRFGMLSWMSGKYEAVHHGFEDTQAIEVVEDFVHLLIILLSDRSSLIPVDNEHEHLISSIRRDIAHVLCFKPLSYSDMTTRLSERVQNAEEFHDVLDSTTKFRSPEGLSDSGTFELKQEYIELVDPYMHQYSRNQREEAETIYKNHMAKKTGKPAAEIVFEPKLRPIPSGLFQNLSDFTRQPLFTQIIYYLLGYGLLASTSTPSIPATRVESYIQFVLQLVLVAVLEDKSDQHEWSHDAPDSFVTSVLTKRANFGLPEHPTILSILKTLSEKEEFKTCEPKIKLIMHRLKQRQQNTFIVASAALNIPAERMDTASPASIVAQDKESKKKQALERQARVMASFKEQQGKFMAAQDFDWGEELSDMDEEPAIPAEEEEKIEKYPSGTCILCQEETNEQRLYGSFGYVSRSHILRQTPLSNDDVDWVDEVVETPICLDRSAEDIRPFGVSGKNRRVVEKTTSQGEKIATERQDLGKGFPAACTQAGPVSTGCGHIMHYACFEVYLQATQRRHVSQIARNHPERPELKEFMCPLCKAMGNIFLPIIWKGKKVSYPGPLDPASSYDDWIVSQLPEAIARVENRGHIKPESYLTNHQLPYFEYGRETFIPLLADRLPDVCHENFDSLPLSQSAQPRFQMPIFLQNPDPREPPIQVMAPEASAAAADPATPRTPVLNMLELVKIYLRLKESLVVNSVHSAFQYPKHTTSVVEDLSRTDALAEVLGYSISSVEIAQRGVQSDSMRGTLLDKISPQSLTHLRIFSETVSSYIAIGSLRHGNDNNTTNTELLRIQHEQLHQLFTGHPNIFEPHSLPLELKDIRPLLAQDPFIYLCNAAIFVVPAFNLDIHHILRLCYLAELVRVVLAYAGENSHLFKDGAGERFIKAEKVNHGTFTPDQLDKINNFVTFIMKTLRANGEASASNNSHSDSGHFRDPKFLYSIYTLASTYMLPFLRKAAILMHVRFGVDFPPITFDRVDEPELDRLSSLLKLPSLHDTFASFAAFTPATHTTHKLVTGWLRHFVWQREGHFPPPPITLSHPAIFELVGLPRNYDSLTDEAIRRRCPTTGRDLTDPALCLFCGAIMCSQGERSLSPSFLHDASTAQLNSQKRHKYVLSLTSGDTDQIRIHNQWVPSSHVDKSQPWRSNINEWKYKMNLSGVQPEKPELEAKYTPPNKTVLGKTIAAIIAKFHKNPPPFMGPRIQSLIDKRATLSKGFDLASLTAITIQGIKDAGIYNILNKKNFTIRDIINAATPRMNKDLADGAFGGVYVCYHTSTTGVTYWNKNAKYLFVGKAIDYKDRLQSHLSSTSRYGDLTRNSSELIMAAICLMSSRDIVDFEYLVEQIFVPVLDGGAYVLQTTFNYHTQTNEVGAQSSFDMKSGTLRSMNAVIQDIIDLGPQGANGSFGGEGMPKHRVQCASCAILSAEVREFFGDKECIQIPGMNCCRLYMLFGRSRCTWTNNGAIRGVEAFSQSAISDESGTEGFLISEHVALNKKYRSALHSQFLPTEKAQVQTLCPELGGLINLNTQQDDLSDAEDPIEDFGDDDDGDDNK</sequence>
<comment type="catalytic activity">
    <reaction evidence="1 9">
        <text>S-ubiquitinyl-[E2 ubiquitin-conjugating enzyme]-L-cysteine + [acceptor protein]-L-lysine = [E2 ubiquitin-conjugating enzyme]-L-cysteine + N(6)-ubiquitinyl-[acceptor protein]-L-lysine.</text>
        <dbReference type="EC" id="2.3.2.27"/>
    </reaction>
</comment>
<dbReference type="SMART" id="SM00396">
    <property type="entry name" value="ZnF_UBR1"/>
    <property type="match status" value="1"/>
</dbReference>
<name>A0AAN6LYM7_9PLEO</name>
<keyword evidence="13" id="KW-1185">Reference proteome</keyword>
<comment type="function">
    <text evidence="9">Ubiquitin ligase protein which is a component of the N-end rule pathway. Recognizes and binds to proteins bearing specific N-terminal residues that are destabilizing according to the N-end rule, leading to their ubiquitination and subsequent degradation.</text>
</comment>
<reference evidence="12 13" key="1">
    <citation type="submission" date="2021-02" db="EMBL/GenBank/DDBJ databases">
        <title>Genome assembly of Pseudopithomyces chartarum.</title>
        <authorList>
            <person name="Jauregui R."/>
            <person name="Singh J."/>
            <person name="Voisey C."/>
        </authorList>
    </citation>
    <scope>NUCLEOTIDE SEQUENCE [LARGE SCALE GENOMIC DNA]</scope>
    <source>
        <strain evidence="12 13">AGR01</strain>
    </source>
</reference>
<keyword evidence="5 9" id="KW-0833">Ubl conjugation pathway</keyword>
<evidence type="ECO:0000256" key="1">
    <source>
        <dbReference type="ARBA" id="ARBA00000900"/>
    </source>
</evidence>
<dbReference type="PANTHER" id="PTHR21497:SF24">
    <property type="entry name" value="E3 UBIQUITIN-PROTEIN LIGASE UBR1"/>
    <property type="match status" value="1"/>
</dbReference>
<dbReference type="InterPro" id="IPR055194">
    <property type="entry name" value="UBR1-like_WH"/>
</dbReference>
<feature type="region of interest" description="Disordered" evidence="10">
    <location>
        <begin position="404"/>
        <end position="463"/>
    </location>
</feature>
<proteinExistence type="inferred from homology"/>
<dbReference type="PROSITE" id="PS51157">
    <property type="entry name" value="ZF_UBR"/>
    <property type="match status" value="1"/>
</dbReference>
<dbReference type="InterPro" id="IPR039164">
    <property type="entry name" value="UBR1-like"/>
</dbReference>
<keyword evidence="4 9" id="KW-0863">Zinc-finger</keyword>
<evidence type="ECO:0000256" key="10">
    <source>
        <dbReference type="SAM" id="MobiDB-lite"/>
    </source>
</evidence>
<protein>
    <recommendedName>
        <fullName evidence="9">E3 ubiquitin-protein ligase</fullName>
        <ecNumber evidence="9">2.3.2.27</ecNumber>
    </recommendedName>
</protein>
<dbReference type="GO" id="GO:0061630">
    <property type="term" value="F:ubiquitin protein ligase activity"/>
    <property type="evidence" value="ECO:0007669"/>
    <property type="project" value="UniProtKB-UniRule"/>
</dbReference>
<dbReference type="GO" id="GO:0008270">
    <property type="term" value="F:zinc ion binding"/>
    <property type="evidence" value="ECO:0007669"/>
    <property type="project" value="UniProtKB-UniRule"/>
</dbReference>
<dbReference type="Gene3D" id="2.10.110.30">
    <property type="match status" value="1"/>
</dbReference>
<dbReference type="Proteomes" id="UP001280581">
    <property type="component" value="Unassembled WGS sequence"/>
</dbReference>
<evidence type="ECO:0000256" key="9">
    <source>
        <dbReference type="RuleBase" id="RU366018"/>
    </source>
</evidence>
<dbReference type="EMBL" id="WVTA01000008">
    <property type="protein sequence ID" value="KAK3207720.1"/>
    <property type="molecule type" value="Genomic_DNA"/>
</dbReference>
<evidence type="ECO:0000256" key="8">
    <source>
        <dbReference type="PROSITE-ProRule" id="PRU00508"/>
    </source>
</evidence>
<dbReference type="InterPro" id="IPR003126">
    <property type="entry name" value="Znf_UBR"/>
</dbReference>
<evidence type="ECO:0000256" key="6">
    <source>
        <dbReference type="ARBA" id="ARBA00022833"/>
    </source>
</evidence>
<feature type="compositionally biased region" description="Low complexity" evidence="10">
    <location>
        <begin position="404"/>
        <end position="418"/>
    </location>
</feature>
<dbReference type="SUPFAM" id="SSF46785">
    <property type="entry name" value="Winged helix' DNA-binding domain"/>
    <property type="match status" value="1"/>
</dbReference>
<feature type="compositionally biased region" description="Acidic residues" evidence="10">
    <location>
        <begin position="2472"/>
        <end position="2493"/>
    </location>
</feature>
<dbReference type="GO" id="GO:0005737">
    <property type="term" value="C:cytoplasm"/>
    <property type="evidence" value="ECO:0007669"/>
    <property type="project" value="TreeGrafter"/>
</dbReference>
<dbReference type="InterPro" id="IPR036390">
    <property type="entry name" value="WH_DNA-bd_sf"/>
</dbReference>
<dbReference type="PANTHER" id="PTHR21497">
    <property type="entry name" value="UBIQUITIN LIGASE E3 ALPHA-RELATED"/>
    <property type="match status" value="1"/>
</dbReference>
<dbReference type="EC" id="2.3.2.27" evidence="9"/>
<dbReference type="SMART" id="SM00184">
    <property type="entry name" value="RING"/>
    <property type="match status" value="1"/>
</dbReference>
<dbReference type="GO" id="GO:0000151">
    <property type="term" value="C:ubiquitin ligase complex"/>
    <property type="evidence" value="ECO:0007669"/>
    <property type="project" value="TreeGrafter"/>
</dbReference>
<feature type="region of interest" description="Disordered" evidence="10">
    <location>
        <begin position="2471"/>
        <end position="2493"/>
    </location>
</feature>
<evidence type="ECO:0000256" key="2">
    <source>
        <dbReference type="ARBA" id="ARBA00022679"/>
    </source>
</evidence>
<comment type="pathway">
    <text evidence="9">Protein modification; protein ubiquitination.</text>
</comment>
<evidence type="ECO:0000313" key="13">
    <source>
        <dbReference type="Proteomes" id="UP001280581"/>
    </source>
</evidence>
<keyword evidence="6 9" id="KW-0862">Zinc</keyword>
<dbReference type="FunFam" id="2.10.110.30:FF:000001">
    <property type="entry name" value="E3 ubiquitin-protein ligase UBR2 isoform 1"/>
    <property type="match status" value="1"/>
</dbReference>
<evidence type="ECO:0000256" key="7">
    <source>
        <dbReference type="ARBA" id="ARBA00046341"/>
    </source>
</evidence>
<dbReference type="Pfam" id="PF18995">
    <property type="entry name" value="PRT6_C"/>
    <property type="match status" value="1"/>
</dbReference>
<dbReference type="CDD" id="cd16482">
    <property type="entry name" value="RING-H2_UBR1-like"/>
    <property type="match status" value="1"/>
</dbReference>
<dbReference type="InterPro" id="IPR001841">
    <property type="entry name" value="Znf_RING"/>
</dbReference>
<feature type="zinc finger region" description="UBR-type" evidence="8">
    <location>
        <begin position="85"/>
        <end position="157"/>
    </location>
</feature>
<accession>A0AAN6LYM7</accession>
<dbReference type="Pfam" id="PF22960">
    <property type="entry name" value="WHD_UBR1"/>
    <property type="match status" value="1"/>
</dbReference>
<evidence type="ECO:0000313" key="12">
    <source>
        <dbReference type="EMBL" id="KAK3207720.1"/>
    </source>
</evidence>
<comment type="caution">
    <text evidence="12">The sequence shown here is derived from an EMBL/GenBank/DDBJ whole genome shotgun (WGS) entry which is preliminary data.</text>
</comment>
<dbReference type="InterPro" id="IPR044046">
    <property type="entry name" value="E3_ligase_UBR-like_C"/>
</dbReference>
<keyword evidence="3 9" id="KW-0479">Metal-binding</keyword>
<evidence type="ECO:0000256" key="4">
    <source>
        <dbReference type="ARBA" id="ARBA00022771"/>
    </source>
</evidence>
<comment type="similarity">
    <text evidence="7 9">Belongs to the E3 ubiquitin-protein ligase UBR1-like family.</text>
</comment>
<dbReference type="InterPro" id="IPR042065">
    <property type="entry name" value="E3_ELL-like"/>
</dbReference>
<evidence type="ECO:0000259" key="11">
    <source>
        <dbReference type="PROSITE" id="PS51157"/>
    </source>
</evidence>
<dbReference type="GO" id="GO:0016567">
    <property type="term" value="P:protein ubiquitination"/>
    <property type="evidence" value="ECO:0007669"/>
    <property type="project" value="UniProtKB-UniRule"/>
</dbReference>
<evidence type="ECO:0000256" key="5">
    <source>
        <dbReference type="ARBA" id="ARBA00022786"/>
    </source>
</evidence>
<evidence type="ECO:0000256" key="3">
    <source>
        <dbReference type="ARBA" id="ARBA00022723"/>
    </source>
</evidence>
<organism evidence="12 13">
    <name type="scientific">Pseudopithomyces chartarum</name>
    <dbReference type="NCBI Taxonomy" id="1892770"/>
    <lineage>
        <taxon>Eukaryota</taxon>
        <taxon>Fungi</taxon>
        <taxon>Dikarya</taxon>
        <taxon>Ascomycota</taxon>
        <taxon>Pezizomycotina</taxon>
        <taxon>Dothideomycetes</taxon>
        <taxon>Pleosporomycetidae</taxon>
        <taxon>Pleosporales</taxon>
        <taxon>Massarineae</taxon>
        <taxon>Didymosphaeriaceae</taxon>
        <taxon>Pseudopithomyces</taxon>
    </lineage>
</organism>
<dbReference type="CDD" id="cd19673">
    <property type="entry name" value="UBR-box_UBR3"/>
    <property type="match status" value="1"/>
</dbReference>
<feature type="domain" description="UBR-type" evidence="11">
    <location>
        <begin position="85"/>
        <end position="157"/>
    </location>
</feature>
<keyword evidence="2 9" id="KW-0808">Transferase</keyword>
<dbReference type="Pfam" id="PF02207">
    <property type="entry name" value="zf-UBR"/>
    <property type="match status" value="1"/>
</dbReference>
<dbReference type="GO" id="GO:0071596">
    <property type="term" value="P:ubiquitin-dependent protein catabolic process via the N-end rule pathway"/>
    <property type="evidence" value="ECO:0007669"/>
    <property type="project" value="UniProtKB-UniRule"/>
</dbReference>
<feature type="compositionally biased region" description="Acidic residues" evidence="10">
    <location>
        <begin position="419"/>
        <end position="456"/>
    </location>
</feature>
<gene>
    <name evidence="12" type="ORF">GRF29_96g118437</name>
</gene>